<feature type="compositionally biased region" description="Acidic residues" evidence="6">
    <location>
        <begin position="211"/>
        <end position="220"/>
    </location>
</feature>
<gene>
    <name evidence="7" type="primary">RvY_12240-1</name>
    <name evidence="7" type="synonym">RvY_12240.1</name>
    <name evidence="7" type="ORF">RvY_12240</name>
</gene>
<reference evidence="7 8" key="1">
    <citation type="journal article" date="2016" name="Nat. Commun.">
        <title>Extremotolerant tardigrade genome and improved radiotolerance of human cultured cells by tardigrade-unique protein.</title>
        <authorList>
            <person name="Hashimoto T."/>
            <person name="Horikawa D.D."/>
            <person name="Saito Y."/>
            <person name="Kuwahara H."/>
            <person name="Kozuka-Hata H."/>
            <person name="Shin-I T."/>
            <person name="Minakuchi Y."/>
            <person name="Ohishi K."/>
            <person name="Motoyama A."/>
            <person name="Aizu T."/>
            <person name="Enomoto A."/>
            <person name="Kondo K."/>
            <person name="Tanaka S."/>
            <person name="Hara Y."/>
            <person name="Koshikawa S."/>
            <person name="Sagara H."/>
            <person name="Miura T."/>
            <person name="Yokobori S."/>
            <person name="Miyagawa K."/>
            <person name="Suzuki Y."/>
            <person name="Kubo T."/>
            <person name="Oyama M."/>
            <person name="Kohara Y."/>
            <person name="Fujiyama A."/>
            <person name="Arakawa K."/>
            <person name="Katayama T."/>
            <person name="Toyoda A."/>
            <person name="Kunieda T."/>
        </authorList>
    </citation>
    <scope>NUCLEOTIDE SEQUENCE [LARGE SCALE GENOMIC DNA]</scope>
    <source>
        <strain evidence="7 8">YOKOZUNA-1</strain>
    </source>
</reference>
<dbReference type="Proteomes" id="UP000186922">
    <property type="component" value="Unassembled WGS sequence"/>
</dbReference>
<comment type="caution">
    <text evidence="7">The sequence shown here is derived from an EMBL/GenBank/DDBJ whole genome shotgun (WGS) entry which is preliminary data.</text>
</comment>
<evidence type="ECO:0000256" key="2">
    <source>
        <dbReference type="ARBA" id="ARBA00023015"/>
    </source>
</evidence>
<sequence>MTEQQDIEPVEGDLIDAFLAEMSNTEQLPADSGLPAQPSIPNYPNNNLLSEKEELLNNAPTTDDRKSFEPSTNATAIPALTSPESDSNSMDDINFFSNASIKKKLETLAEIPVKPLPVDSKAVEGLEAKEKPPEVESSPTSPDGPMQAINGPIPAVLSSPPMHEFSIEDLLTQDTISNPTEAPKPEEDFSGIFKRPFSPGQTPQSPKTSEEEASDEDDRMDESVPSLQEVPAQRPAQKCFLKVQRKRRPETEASHVLNIVRALQKPGKLGLPDSVLAHYLSQAGMEVGDAKVARMLGAAAEHHTACIVQDAFQIYVNNHLHEKKRGKEGKEKDGGSGKGEKDKAVKTPNKIGRPPSSFSGKSLEKKKNSPKLHQSKTKSKKKELSDGDSSDATSMDVDGEKASYDSDIPVRDTIEIIPLNEKSGKSVEILPLLSSEPDSMDVDGESETRPKEIKIISSNVLRDERLIRKERKEKVEKEAERKNVLTLDILAPILREHGYQVGYPPYFVN</sequence>
<dbReference type="AlphaFoldDB" id="A0A1D1VRG8"/>
<feature type="compositionally biased region" description="Polar residues" evidence="6">
    <location>
        <begin position="82"/>
        <end position="91"/>
    </location>
</feature>
<dbReference type="InterPro" id="IPR003923">
    <property type="entry name" value="TAF10"/>
</dbReference>
<evidence type="ECO:0000256" key="3">
    <source>
        <dbReference type="ARBA" id="ARBA00023163"/>
    </source>
</evidence>
<feature type="compositionally biased region" description="Basic and acidic residues" evidence="6">
    <location>
        <begin position="121"/>
        <end position="134"/>
    </location>
</feature>
<comment type="similarity">
    <text evidence="5">Belongs to the TAF10 family.</text>
</comment>
<keyword evidence="2" id="KW-0805">Transcription regulation</keyword>
<dbReference type="OrthoDB" id="154356at2759"/>
<evidence type="ECO:0000256" key="5">
    <source>
        <dbReference type="ARBA" id="ARBA00025730"/>
    </source>
</evidence>
<dbReference type="GO" id="GO:0000124">
    <property type="term" value="C:SAGA complex"/>
    <property type="evidence" value="ECO:0007669"/>
    <property type="project" value="TreeGrafter"/>
</dbReference>
<keyword evidence="8" id="KW-1185">Reference proteome</keyword>
<name>A0A1D1VRG8_RAMVA</name>
<protein>
    <submittedName>
        <fullName evidence="7">Uncharacterized protein</fullName>
    </submittedName>
</protein>
<dbReference type="GO" id="GO:0016251">
    <property type="term" value="F:RNA polymerase II general transcription initiation factor activity"/>
    <property type="evidence" value="ECO:0007669"/>
    <property type="project" value="TreeGrafter"/>
</dbReference>
<dbReference type="PRINTS" id="PR01443">
    <property type="entry name" value="TFIID30KDSUB"/>
</dbReference>
<evidence type="ECO:0000256" key="6">
    <source>
        <dbReference type="SAM" id="MobiDB-lite"/>
    </source>
</evidence>
<dbReference type="PANTHER" id="PTHR21242:SF0">
    <property type="entry name" value="TRANSCRIPTION INITIATION FACTOR TFIID SUBUNIT 10"/>
    <property type="match status" value="1"/>
</dbReference>
<evidence type="ECO:0000256" key="4">
    <source>
        <dbReference type="ARBA" id="ARBA00023242"/>
    </source>
</evidence>
<dbReference type="EMBL" id="BDGG01000007">
    <property type="protein sequence ID" value="GAV01544.1"/>
    <property type="molecule type" value="Genomic_DNA"/>
</dbReference>
<comment type="subcellular location">
    <subcellularLocation>
        <location evidence="1">Nucleus</location>
    </subcellularLocation>
</comment>
<dbReference type="PANTHER" id="PTHR21242">
    <property type="entry name" value="TRANSCRIPTION INITIATION FACTOR TFIID SUBUNIT 10"/>
    <property type="match status" value="1"/>
</dbReference>
<evidence type="ECO:0000313" key="7">
    <source>
        <dbReference type="EMBL" id="GAV01544.1"/>
    </source>
</evidence>
<evidence type="ECO:0000256" key="1">
    <source>
        <dbReference type="ARBA" id="ARBA00004123"/>
    </source>
</evidence>
<feature type="region of interest" description="Disordered" evidence="6">
    <location>
        <begin position="323"/>
        <end position="404"/>
    </location>
</feature>
<organism evidence="7 8">
    <name type="scientific">Ramazzottius varieornatus</name>
    <name type="common">Water bear</name>
    <name type="synonym">Tardigrade</name>
    <dbReference type="NCBI Taxonomy" id="947166"/>
    <lineage>
        <taxon>Eukaryota</taxon>
        <taxon>Metazoa</taxon>
        <taxon>Ecdysozoa</taxon>
        <taxon>Tardigrada</taxon>
        <taxon>Eutardigrada</taxon>
        <taxon>Parachela</taxon>
        <taxon>Hypsibioidea</taxon>
        <taxon>Ramazzottiidae</taxon>
        <taxon>Ramazzottius</taxon>
    </lineage>
</organism>
<dbReference type="Pfam" id="PF03540">
    <property type="entry name" value="TAF10"/>
    <property type="match status" value="1"/>
</dbReference>
<keyword evidence="3" id="KW-0804">Transcription</keyword>
<feature type="compositionally biased region" description="Basic and acidic residues" evidence="6">
    <location>
        <begin position="328"/>
        <end position="345"/>
    </location>
</feature>
<accession>A0A1D1VRG8</accession>
<feature type="region of interest" description="Disordered" evidence="6">
    <location>
        <begin position="117"/>
        <end position="238"/>
    </location>
</feature>
<dbReference type="GO" id="GO:0005669">
    <property type="term" value="C:transcription factor TFIID complex"/>
    <property type="evidence" value="ECO:0007669"/>
    <property type="project" value="TreeGrafter"/>
</dbReference>
<evidence type="ECO:0000313" key="8">
    <source>
        <dbReference type="Proteomes" id="UP000186922"/>
    </source>
</evidence>
<feature type="compositionally biased region" description="Basic residues" evidence="6">
    <location>
        <begin position="368"/>
        <end position="381"/>
    </location>
</feature>
<dbReference type="GO" id="GO:1990841">
    <property type="term" value="F:promoter-specific chromatin binding"/>
    <property type="evidence" value="ECO:0007669"/>
    <property type="project" value="TreeGrafter"/>
</dbReference>
<keyword evidence="4" id="KW-0539">Nucleus</keyword>
<dbReference type="GO" id="GO:0006367">
    <property type="term" value="P:transcription initiation at RNA polymerase II promoter"/>
    <property type="evidence" value="ECO:0007669"/>
    <property type="project" value="TreeGrafter"/>
</dbReference>
<proteinExistence type="inferred from homology"/>
<feature type="region of interest" description="Disordered" evidence="6">
    <location>
        <begin position="19"/>
        <end position="91"/>
    </location>
</feature>